<evidence type="ECO:0000313" key="2">
    <source>
        <dbReference type="Proteomes" id="UP001055439"/>
    </source>
</evidence>
<organism evidence="1 2">
    <name type="scientific">Musa troglodytarum</name>
    <name type="common">fe'i banana</name>
    <dbReference type="NCBI Taxonomy" id="320322"/>
    <lineage>
        <taxon>Eukaryota</taxon>
        <taxon>Viridiplantae</taxon>
        <taxon>Streptophyta</taxon>
        <taxon>Embryophyta</taxon>
        <taxon>Tracheophyta</taxon>
        <taxon>Spermatophyta</taxon>
        <taxon>Magnoliopsida</taxon>
        <taxon>Liliopsida</taxon>
        <taxon>Zingiberales</taxon>
        <taxon>Musaceae</taxon>
        <taxon>Musa</taxon>
    </lineage>
</organism>
<dbReference type="AlphaFoldDB" id="A0A9E7EFH8"/>
<dbReference type="Proteomes" id="UP001055439">
    <property type="component" value="Chromosome 1"/>
</dbReference>
<accession>A0A9E7EFH8</accession>
<sequence>MIFSSAVNVKEGRFTYHRHTLMIFLLQSSSMGVMGMSKTMNVLMAVPPPDSFTRCQSAKYTLRLEGLSCNASHLRIDVIPA</sequence>
<reference evidence="1" key="1">
    <citation type="submission" date="2022-05" db="EMBL/GenBank/DDBJ databases">
        <title>The Musa troglodytarum L. genome provides insights into the mechanism of non-climacteric behaviour and enrichment of carotenoids.</title>
        <authorList>
            <person name="Wang J."/>
        </authorList>
    </citation>
    <scope>NUCLEOTIDE SEQUENCE</scope>
    <source>
        <tissue evidence="1">Leaf</tissue>
    </source>
</reference>
<gene>
    <name evidence="1" type="ORF">MUK42_37080</name>
</gene>
<keyword evidence="2" id="KW-1185">Reference proteome</keyword>
<proteinExistence type="predicted"/>
<evidence type="ECO:0000313" key="1">
    <source>
        <dbReference type="EMBL" id="URD76211.1"/>
    </source>
</evidence>
<name>A0A9E7EFH8_9LILI</name>
<dbReference type="EMBL" id="CP097502">
    <property type="protein sequence ID" value="URD76211.1"/>
    <property type="molecule type" value="Genomic_DNA"/>
</dbReference>
<protein>
    <submittedName>
        <fullName evidence="1">Uncharacterized protein</fullName>
    </submittedName>
</protein>